<dbReference type="Gene3D" id="3.60.21.10">
    <property type="match status" value="1"/>
</dbReference>
<dbReference type="AlphaFoldDB" id="A0A418WHE5"/>
<comment type="caution">
    <text evidence="1">The sequence shown here is derived from an EMBL/GenBank/DDBJ whole genome shotgun (WGS) entry which is preliminary data.</text>
</comment>
<dbReference type="PANTHER" id="PTHR39323:SF1">
    <property type="entry name" value="BLR1149 PROTEIN"/>
    <property type="match status" value="1"/>
</dbReference>
<evidence type="ECO:0000313" key="2">
    <source>
        <dbReference type="Proteomes" id="UP000284605"/>
    </source>
</evidence>
<dbReference type="GO" id="GO:0004519">
    <property type="term" value="F:endonuclease activity"/>
    <property type="evidence" value="ECO:0007669"/>
    <property type="project" value="UniProtKB-KW"/>
</dbReference>
<dbReference type="GO" id="GO:0016874">
    <property type="term" value="F:ligase activity"/>
    <property type="evidence" value="ECO:0007669"/>
    <property type="project" value="UniProtKB-KW"/>
</dbReference>
<dbReference type="InterPro" id="IPR026336">
    <property type="entry name" value="PdeM-like"/>
</dbReference>
<dbReference type="InterPro" id="IPR029052">
    <property type="entry name" value="Metallo-depent_PP-like"/>
</dbReference>
<keyword evidence="1" id="KW-0436">Ligase</keyword>
<sequence length="231" mass="24523">MLLRGPMGTVEIRLGNSLAVLDRSGAVLLGDCLVVADLHLEKGTSFAARGVLLPPHDTLATLDALTQVVQRLGPRRLVSLGDGFHDVGGAGRLGEEARDRIGDLARQCELVWLLGNHDPLPPVGLPGAVVTDLDLHGLSLVHEPPAGRGGWVAGHLHPKARLDGRGRRIAARCFVTDGDRLILPAFGAYTGGLDVFHPAIDSLFPLGFDAHLIGPGAIHRIARERLVRRVG</sequence>
<name>A0A418WHE5_9PROT</name>
<dbReference type="OrthoDB" id="9795838at2"/>
<reference evidence="1 2" key="1">
    <citation type="submission" date="2018-09" db="EMBL/GenBank/DDBJ databases">
        <authorList>
            <person name="Zhu H."/>
        </authorList>
    </citation>
    <scope>NUCLEOTIDE SEQUENCE [LARGE SCALE GENOMIC DNA]</scope>
    <source>
        <strain evidence="1 2">K1W22B-8</strain>
    </source>
</reference>
<dbReference type="Proteomes" id="UP000284605">
    <property type="component" value="Unassembled WGS sequence"/>
</dbReference>
<dbReference type="EC" id="3.1.-.-" evidence="1"/>
<protein>
    <submittedName>
        <fullName evidence="1">Ligase-associated DNA damage response endonuclease PdeM</fullName>
        <ecNumber evidence="1">3.1.-.-</ecNumber>
    </submittedName>
</protein>
<dbReference type="EMBL" id="QYUK01000011">
    <property type="protein sequence ID" value="RJF89453.1"/>
    <property type="molecule type" value="Genomic_DNA"/>
</dbReference>
<keyword evidence="2" id="KW-1185">Reference proteome</keyword>
<organism evidence="1 2">
    <name type="scientific">Oleomonas cavernae</name>
    <dbReference type="NCBI Taxonomy" id="2320859"/>
    <lineage>
        <taxon>Bacteria</taxon>
        <taxon>Pseudomonadati</taxon>
        <taxon>Pseudomonadota</taxon>
        <taxon>Alphaproteobacteria</taxon>
        <taxon>Acetobacterales</taxon>
        <taxon>Acetobacteraceae</taxon>
        <taxon>Oleomonas</taxon>
    </lineage>
</organism>
<dbReference type="SUPFAM" id="SSF56300">
    <property type="entry name" value="Metallo-dependent phosphatases"/>
    <property type="match status" value="1"/>
</dbReference>
<dbReference type="GO" id="GO:0016787">
    <property type="term" value="F:hydrolase activity"/>
    <property type="evidence" value="ECO:0007669"/>
    <property type="project" value="UniProtKB-KW"/>
</dbReference>
<gene>
    <name evidence="1" type="primary">pdeM</name>
    <name evidence="1" type="ORF">D3874_22815</name>
</gene>
<dbReference type="RefSeq" id="WP_119781341.1">
    <property type="nucleotide sequence ID" value="NZ_QYUK01000011.1"/>
</dbReference>
<keyword evidence="1" id="KW-0255">Endonuclease</keyword>
<keyword evidence="1" id="KW-0540">Nuclease</keyword>
<accession>A0A418WHE5</accession>
<keyword evidence="1" id="KW-0378">Hydrolase</keyword>
<dbReference type="NCBIfam" id="TIGR04123">
    <property type="entry name" value="P_estr_lig_assc"/>
    <property type="match status" value="1"/>
</dbReference>
<dbReference type="PANTHER" id="PTHR39323">
    <property type="entry name" value="BLR1149 PROTEIN"/>
    <property type="match status" value="1"/>
</dbReference>
<evidence type="ECO:0000313" key="1">
    <source>
        <dbReference type="EMBL" id="RJF89453.1"/>
    </source>
</evidence>
<proteinExistence type="predicted"/>